<dbReference type="Pfam" id="PF20147">
    <property type="entry name" value="Crinkler"/>
    <property type="match status" value="1"/>
</dbReference>
<feature type="domain" description="Crinkler effector protein N-terminal" evidence="4">
    <location>
        <begin position="4"/>
        <end position="120"/>
    </location>
</feature>
<reference evidence="5 6" key="1">
    <citation type="submission" date="2012-05" db="EMBL/GenBank/DDBJ databases">
        <title>Recombination and specialization in a pathogen metapopulation.</title>
        <authorList>
            <person name="Gardiner A."/>
            <person name="Kemen E."/>
            <person name="Schultz-Larsen T."/>
            <person name="MacLean D."/>
            <person name="Van Oosterhout C."/>
            <person name="Jones J.D.G."/>
        </authorList>
    </citation>
    <scope>NUCLEOTIDE SEQUENCE [LARGE SCALE GENOMIC DNA]</scope>
    <source>
        <strain evidence="5 6">Ac Nc2</strain>
    </source>
</reference>
<dbReference type="InParanoid" id="A0A024G2W2"/>
<dbReference type="Gene3D" id="1.10.510.10">
    <property type="entry name" value="Transferase(Phosphotransferase) domain 1"/>
    <property type="match status" value="1"/>
</dbReference>
<dbReference type="SUPFAM" id="SSF56112">
    <property type="entry name" value="Protein kinase-like (PK-like)"/>
    <property type="match status" value="1"/>
</dbReference>
<protein>
    <recommendedName>
        <fullName evidence="4">Crinkler effector protein N-terminal domain-containing protein</fullName>
    </recommendedName>
</protein>
<evidence type="ECO:0000313" key="6">
    <source>
        <dbReference type="Proteomes" id="UP000053237"/>
    </source>
</evidence>
<evidence type="ECO:0000256" key="2">
    <source>
        <dbReference type="ARBA" id="ARBA00004613"/>
    </source>
</evidence>
<dbReference type="GO" id="GO:0043657">
    <property type="term" value="C:host cell"/>
    <property type="evidence" value="ECO:0007669"/>
    <property type="project" value="UniProtKB-SubCell"/>
</dbReference>
<dbReference type="EMBL" id="CAIX01000016">
    <property type="protein sequence ID" value="CCI41198.1"/>
    <property type="molecule type" value="Genomic_DNA"/>
</dbReference>
<name>A0A024G2W2_9STRA</name>
<dbReference type="Proteomes" id="UP000053237">
    <property type="component" value="Unassembled WGS sequence"/>
</dbReference>
<evidence type="ECO:0000313" key="5">
    <source>
        <dbReference type="EMBL" id="CCI41198.1"/>
    </source>
</evidence>
<comment type="subcellular location">
    <subcellularLocation>
        <location evidence="1">Host cell</location>
    </subcellularLocation>
    <subcellularLocation>
        <location evidence="2">Secreted</location>
    </subcellularLocation>
</comment>
<evidence type="ECO:0000256" key="1">
    <source>
        <dbReference type="ARBA" id="ARBA00004340"/>
    </source>
</evidence>
<dbReference type="AlphaFoldDB" id="A0A024G2W2"/>
<gene>
    <name evidence="5" type="ORF">BN9_019820</name>
</gene>
<accession>A0A024G2W2</accession>
<organism evidence="5 6">
    <name type="scientific">Albugo candida</name>
    <dbReference type="NCBI Taxonomy" id="65357"/>
    <lineage>
        <taxon>Eukaryota</taxon>
        <taxon>Sar</taxon>
        <taxon>Stramenopiles</taxon>
        <taxon>Oomycota</taxon>
        <taxon>Peronosporomycetes</taxon>
        <taxon>Albuginales</taxon>
        <taxon>Albuginaceae</taxon>
        <taxon>Albugo</taxon>
    </lineage>
</organism>
<comment type="caution">
    <text evidence="5">The sequence shown here is derived from an EMBL/GenBank/DDBJ whole genome shotgun (WGS) entry which is preliminary data.</text>
</comment>
<keyword evidence="6" id="KW-1185">Reference proteome</keyword>
<keyword evidence="3" id="KW-0964">Secreted</keyword>
<dbReference type="InterPro" id="IPR011009">
    <property type="entry name" value="Kinase-like_dom_sf"/>
</dbReference>
<dbReference type="OrthoDB" id="2379186at2759"/>
<sequence>MVELTLTCLLIGDGGVVGIEIDEHKLVAILKNEIARNIQNSITCDAKDLKLYLAKVNGNWLREAEQIARHLKKGGRSQEIDALLSEDNEMLSSYQLRDSAYGFPLSDMEKRSGDIHVLVQLPLRTSKRRKEVHDVTGAYVQQLIKDVDVLALDTISKLTAFLSSSLPVKYPTSIMGLVTAYPDVFEFSEDRSIALSFFPHIFFKQYNFSDTENSNISIWDSVFREPIEQLAACSRVDLKFGRNQVDQSATSKKKKPDFLVWLSNALVFKGEEKASSSDFNIAERELIKKMKLMPLLLFGNMPYLFAYGAAKYYVRFSAIDRSLNISPISLKFDLRNHQDRMACTVISINIFRLLYHYTKLIPEGVLPLYQPRLRHNGTVTLYEDHLFKELYREPYNLDALIGIYDAIRQNKIQCTIRLVMRKGLKFKLEPVGFTKLPASDLELIAALVCVARALVGLHKLGYVHRDVRWPNILCLGIDVFILIDFESAGYDGGSVPETFLEAKALDPLIRQDPQRVYRSCHDMYQFGKLIEDTKSESLIRLRMNLTNRNAGERYTAEEVLKILIDLQSSVSQPLAKTY</sequence>
<evidence type="ECO:0000259" key="4">
    <source>
        <dbReference type="Pfam" id="PF20147"/>
    </source>
</evidence>
<dbReference type="GO" id="GO:0005576">
    <property type="term" value="C:extracellular region"/>
    <property type="evidence" value="ECO:0007669"/>
    <property type="project" value="UniProtKB-SubCell"/>
</dbReference>
<evidence type="ECO:0000256" key="3">
    <source>
        <dbReference type="ARBA" id="ARBA00022525"/>
    </source>
</evidence>
<dbReference type="InterPro" id="IPR045379">
    <property type="entry name" value="Crinkler_N"/>
</dbReference>
<proteinExistence type="predicted"/>